<protein>
    <submittedName>
        <fullName evidence="1">Uncharacterized protein</fullName>
    </submittedName>
</protein>
<dbReference type="Pfam" id="PF26326">
    <property type="entry name" value="YtzJ"/>
    <property type="match status" value="1"/>
</dbReference>
<evidence type="ECO:0000313" key="1">
    <source>
        <dbReference type="EMBL" id="MCM2675274.1"/>
    </source>
</evidence>
<keyword evidence="2" id="KW-1185">Reference proteome</keyword>
<dbReference type="RefSeq" id="WP_251605763.1">
    <property type="nucleotide sequence ID" value="NZ_JAMQJY010000001.1"/>
</dbReference>
<evidence type="ECO:0000313" key="2">
    <source>
        <dbReference type="Proteomes" id="UP001203665"/>
    </source>
</evidence>
<reference evidence="1" key="1">
    <citation type="submission" date="2022-06" db="EMBL/GenBank/DDBJ databases">
        <title>Alkalicoccobacillus porphyridii sp. nov., isolated from a marine red alga, Porphyridium purpureum and reclassification of Shouchella plakortidis and Shouchella gibsonii as Alkalicoccobacillus plakortidis comb. nov. and Alkalicoccobacillus gibsonii comb. nov.</title>
        <authorList>
            <person name="Kim K.H."/>
            <person name="Lee J.K."/>
            <person name="Han D.M."/>
            <person name="Baek J.H."/>
            <person name="Jeon C.O."/>
        </authorList>
    </citation>
    <scope>NUCLEOTIDE SEQUENCE</scope>
    <source>
        <strain evidence="1">DSM 19153</strain>
    </source>
</reference>
<dbReference type="InterPro" id="IPR058867">
    <property type="entry name" value="YtzJ"/>
</dbReference>
<dbReference type="EMBL" id="JAMQJY010000001">
    <property type="protein sequence ID" value="MCM2675274.1"/>
    <property type="molecule type" value="Genomic_DNA"/>
</dbReference>
<gene>
    <name evidence="1" type="ORF">NDM98_07105</name>
</gene>
<organism evidence="1 2">
    <name type="scientific">Alkalicoccobacillus plakortidis</name>
    <dbReference type="NCBI Taxonomy" id="444060"/>
    <lineage>
        <taxon>Bacteria</taxon>
        <taxon>Bacillati</taxon>
        <taxon>Bacillota</taxon>
        <taxon>Bacilli</taxon>
        <taxon>Bacillales</taxon>
        <taxon>Bacillaceae</taxon>
        <taxon>Alkalicoccobacillus</taxon>
    </lineage>
</organism>
<comment type="caution">
    <text evidence="1">The sequence shown here is derived from an EMBL/GenBank/DDBJ whole genome shotgun (WGS) entry which is preliminary data.</text>
</comment>
<name>A0ABT0XHB0_9BACI</name>
<proteinExistence type="predicted"/>
<sequence length="72" mass="8148">MDMTGKDMVINRKDMARKKLAKLKAGQSAFTETQEVADLLRKLAKEDGVLFDEDNTDLGAWFIPKTQTEKSE</sequence>
<dbReference type="Proteomes" id="UP001203665">
    <property type="component" value="Unassembled WGS sequence"/>
</dbReference>
<accession>A0ABT0XHB0</accession>